<keyword evidence="1" id="KW-0812">Transmembrane</keyword>
<keyword evidence="1" id="KW-0813">Transport</keyword>
<sequence length="978" mass="104965">MKPVAQLSRMALAVGMLASGAAAVAQQGAAAEPQADIIVTGTRTTGMQAADSPAPIQMLGSDLLARSAQPDLSLTLAQNLPSVQAQSFGTDLQQVNLTFRLRGLSPNHTLVLLNGKRRHGTANVSVAGGVYGGAAAPDISFVSSASIDHVEVLQDGAAAQYGTDAIAGVINIIQKKADHGGSFSIDGGQYFDQYDDGNCPSTPADRCMAKGGKSWSVVGNIGIAPFEGAYLNLTGERKHRGRSVRTHYDAQYYQTGPDNATARNYLAIYQDLKNNPTYPFLDQRQGDPDMDITNVMYNAGYEFGDFEIYSFGSYGHKNASTLQVFRYPDKTYCTVNTTTCLAGVAGGYYLNAAPVTVGGVTYAAGPASGASIVPGTTRKLFASQGYEPQQVTSETDYAFTGGFRGEIGGTTFDFASTYGRDRYDLSVKNSANTTLYNRSGFTPTSIYIGRLKASQWSNTLDLTHELDVGLDNPVTIAAGVEYRHETYGIGAGDPLSYYGSGAESFFGWSPRDASNNSRNNFSQYLDISIKPTDKWLVDGAVRHEHYSDFGNTTVFKLTSRYDFSDAIAIRGTVSTGFRAPTLAEEFYSGINVSTNYLAGIFPANGSVIEGLGFPNLKPEKSTNFSLGLVLHPFDRLSITIDAYMIKLRDRITLSPTFYGYRGAYCPPGQPGQANNPGTVAQTSNPNDVRTLAAGPGGVGRCTNVAAPGTAGDSYYIYNQQTIYNVMTAAVSDIPAAVLYLNSNPADGRNTAGGYLSVQTFANALSVHTKGIDFQANYSSNFGSARVNWNLSMNYNKNKIKKVNPLPAGFYTSTLQPNLTTLYPTDVGFDSYPGEHDSPRFRATAGANLTWGKFAAGVRENYYGSTWTSATQSNGAILDNGNIVGGTGPGHVAPTIYKQYIKSAFITDIDISYQLTQFLRLTVGANNVFNHYSNAVSWQFNQEPKERLGNGGTAAMPYQTGSPYGYNGGYYYARASVKF</sequence>
<gene>
    <name evidence="6" type="ORF">KOF26_11795</name>
</gene>
<organism evidence="6 7">
    <name type="scientific">Sphingomonas quercus</name>
    <dbReference type="NCBI Taxonomy" id="2842451"/>
    <lineage>
        <taxon>Bacteria</taxon>
        <taxon>Pseudomonadati</taxon>
        <taxon>Pseudomonadota</taxon>
        <taxon>Alphaproteobacteria</taxon>
        <taxon>Sphingomonadales</taxon>
        <taxon>Sphingomonadaceae</taxon>
        <taxon>Sphingomonas</taxon>
    </lineage>
</organism>
<dbReference type="Proteomes" id="UP000776276">
    <property type="component" value="Unassembled WGS sequence"/>
</dbReference>
<comment type="similarity">
    <text evidence="1 2">Belongs to the TonB-dependent receptor family.</text>
</comment>
<comment type="caution">
    <text evidence="6">The sequence shown here is derived from an EMBL/GenBank/DDBJ whole genome shotgun (WGS) entry which is preliminary data.</text>
</comment>
<keyword evidence="3" id="KW-0732">Signal</keyword>
<dbReference type="InterPro" id="IPR039426">
    <property type="entry name" value="TonB-dep_rcpt-like"/>
</dbReference>
<evidence type="ECO:0000256" key="3">
    <source>
        <dbReference type="SAM" id="SignalP"/>
    </source>
</evidence>
<evidence type="ECO:0000259" key="4">
    <source>
        <dbReference type="Pfam" id="PF00593"/>
    </source>
</evidence>
<feature type="chain" id="PRO_5046150591" evidence="3">
    <location>
        <begin position="26"/>
        <end position="978"/>
    </location>
</feature>
<dbReference type="RefSeq" id="WP_216325005.1">
    <property type="nucleotide sequence ID" value="NZ_JAHKRT010000006.1"/>
</dbReference>
<name>A0ABS6BLA6_9SPHN</name>
<dbReference type="InterPro" id="IPR000531">
    <property type="entry name" value="Beta-barrel_TonB"/>
</dbReference>
<keyword evidence="1 2" id="KW-0472">Membrane</keyword>
<keyword evidence="1" id="KW-0998">Cell outer membrane</keyword>
<dbReference type="Pfam" id="PF07715">
    <property type="entry name" value="Plug"/>
    <property type="match status" value="1"/>
</dbReference>
<keyword evidence="6" id="KW-0675">Receptor</keyword>
<keyword evidence="2" id="KW-0798">TonB box</keyword>
<dbReference type="Pfam" id="PF00593">
    <property type="entry name" value="TonB_dep_Rec_b-barrel"/>
    <property type="match status" value="1"/>
</dbReference>
<accession>A0ABS6BLA6</accession>
<dbReference type="PROSITE" id="PS52016">
    <property type="entry name" value="TONB_DEPENDENT_REC_3"/>
    <property type="match status" value="1"/>
</dbReference>
<feature type="domain" description="TonB-dependent receptor-like beta-barrel" evidence="4">
    <location>
        <begin position="379"/>
        <end position="671"/>
    </location>
</feature>
<evidence type="ECO:0000256" key="1">
    <source>
        <dbReference type="PROSITE-ProRule" id="PRU01360"/>
    </source>
</evidence>
<evidence type="ECO:0000256" key="2">
    <source>
        <dbReference type="RuleBase" id="RU003357"/>
    </source>
</evidence>
<dbReference type="InterPro" id="IPR012910">
    <property type="entry name" value="Plug_dom"/>
</dbReference>
<evidence type="ECO:0000259" key="5">
    <source>
        <dbReference type="Pfam" id="PF07715"/>
    </source>
</evidence>
<comment type="subcellular location">
    <subcellularLocation>
        <location evidence="1">Cell outer membrane</location>
        <topology evidence="1">Multi-pass membrane protein</topology>
    </subcellularLocation>
</comment>
<keyword evidence="7" id="KW-1185">Reference proteome</keyword>
<dbReference type="EMBL" id="JAHKRT010000006">
    <property type="protein sequence ID" value="MBU3078551.1"/>
    <property type="molecule type" value="Genomic_DNA"/>
</dbReference>
<evidence type="ECO:0000313" key="6">
    <source>
        <dbReference type="EMBL" id="MBU3078551.1"/>
    </source>
</evidence>
<dbReference type="PANTHER" id="PTHR47234">
    <property type="match status" value="1"/>
</dbReference>
<proteinExistence type="inferred from homology"/>
<feature type="signal peptide" evidence="3">
    <location>
        <begin position="1"/>
        <end position="25"/>
    </location>
</feature>
<feature type="domain" description="TonB-dependent receptor plug" evidence="5">
    <location>
        <begin position="50"/>
        <end position="169"/>
    </location>
</feature>
<evidence type="ECO:0000313" key="7">
    <source>
        <dbReference type="Proteomes" id="UP000776276"/>
    </source>
</evidence>
<reference evidence="6 7" key="1">
    <citation type="submission" date="2021-06" db="EMBL/GenBank/DDBJ databases">
        <title>Sphingomonas sp. XMGL2, whole genome shotgun sequencing project.</title>
        <authorList>
            <person name="Zhao G."/>
            <person name="Shen L."/>
        </authorList>
    </citation>
    <scope>NUCLEOTIDE SEQUENCE [LARGE SCALE GENOMIC DNA]</scope>
    <source>
        <strain evidence="6 7">XMGL2</strain>
    </source>
</reference>
<dbReference type="PANTHER" id="PTHR47234:SF3">
    <property type="entry name" value="SECRETIN_TONB SHORT N-TERMINAL DOMAIN-CONTAINING PROTEIN"/>
    <property type="match status" value="1"/>
</dbReference>
<protein>
    <submittedName>
        <fullName evidence="6">TonB-dependent receptor</fullName>
    </submittedName>
</protein>
<keyword evidence="1" id="KW-1134">Transmembrane beta strand</keyword>